<dbReference type="Gene3D" id="2.30.29.150">
    <property type="match status" value="1"/>
</dbReference>
<keyword evidence="1" id="KW-0804">Transcription</keyword>
<keyword evidence="1" id="KW-0539">Nucleus</keyword>
<dbReference type="GO" id="GO:0031491">
    <property type="term" value="F:nucleosome binding"/>
    <property type="evidence" value="ECO:0007669"/>
    <property type="project" value="TreeGrafter"/>
</dbReference>
<dbReference type="EMBL" id="KZ666759">
    <property type="protein sequence ID" value="PPR93616.1"/>
    <property type="molecule type" value="Genomic_DNA"/>
</dbReference>
<keyword evidence="1" id="KW-0234">DNA repair</keyword>
<dbReference type="PRINTS" id="PR00887">
    <property type="entry name" value="SSRCOGNITION"/>
</dbReference>
<dbReference type="InterPro" id="IPR048993">
    <property type="entry name" value="SSRP1-like_PH1"/>
</dbReference>
<dbReference type="PANTHER" id="PTHR45849:SF1">
    <property type="entry name" value="FACT COMPLEX SUBUNIT SSRP1"/>
    <property type="match status" value="1"/>
</dbReference>
<dbReference type="SUPFAM" id="SSF50729">
    <property type="entry name" value="PH domain-like"/>
    <property type="match status" value="1"/>
</dbReference>
<evidence type="ECO:0000256" key="1">
    <source>
        <dbReference type="RuleBase" id="RU364013"/>
    </source>
</evidence>
<evidence type="ECO:0000313" key="5">
    <source>
        <dbReference type="Proteomes" id="UP000239757"/>
    </source>
</evidence>
<dbReference type="GO" id="GO:0035101">
    <property type="term" value="C:FACT complex"/>
    <property type="evidence" value="ECO:0007669"/>
    <property type="project" value="TreeGrafter"/>
</dbReference>
<dbReference type="Pfam" id="PF21103">
    <property type="entry name" value="PH1_SSRP1-like"/>
    <property type="match status" value="1"/>
</dbReference>
<feature type="region of interest" description="Disordered" evidence="2">
    <location>
        <begin position="130"/>
        <end position="158"/>
    </location>
</feature>
<evidence type="ECO:0000256" key="2">
    <source>
        <dbReference type="SAM" id="MobiDB-lite"/>
    </source>
</evidence>
<sequence>MEISFHIPNANTQFVGDENRPPAQVFREKIMSVADVGTGVEEAIVTFEGIAILTPRGRYSVKLHLSFLRLQGQANDFKIQYSSVRQNDSVAEILQNDDDDAVDLHLERIKNEAGVDESDDEMRTLLLTRTTKVLQTDDSGEEESDASESGNEKEAALI</sequence>
<dbReference type="GO" id="GO:0003677">
    <property type="term" value="F:DNA binding"/>
    <property type="evidence" value="ECO:0007669"/>
    <property type="project" value="InterPro"/>
</dbReference>
<dbReference type="GO" id="GO:0006260">
    <property type="term" value="P:DNA replication"/>
    <property type="evidence" value="ECO:0007669"/>
    <property type="project" value="UniProtKB-KW"/>
</dbReference>
<dbReference type="GO" id="GO:0042393">
    <property type="term" value="F:histone binding"/>
    <property type="evidence" value="ECO:0007669"/>
    <property type="project" value="TreeGrafter"/>
</dbReference>
<accession>A0A2P5WR91</accession>
<keyword evidence="1" id="KW-0805">Transcription regulation</keyword>
<feature type="domain" description="FACT complex subunit SSRP1-like first PH" evidence="3">
    <location>
        <begin position="42"/>
        <end position="85"/>
    </location>
</feature>
<dbReference type="PANTHER" id="PTHR45849">
    <property type="entry name" value="FACT COMPLEX SUBUNIT SSRP1"/>
    <property type="match status" value="1"/>
</dbReference>
<comment type="similarity">
    <text evidence="1">Belongs to the SSRP1 family.</text>
</comment>
<comment type="function">
    <text evidence="1">Component of the FACT complex, a general chromatin factor that acts to reorganize nucleosomes. The FACT complex is involved in multiple processes that require DNA as a template such as mRNA elongation, DNA replication and DNA repair. During transcription elongation the FACT complex acts as a histone chaperone that both destabilizes and restores nucleosomal structure. It facilitates the passage of RNA polymerase II and transcription by promoting the dissociation of one histone H2A-H2B dimer from the nucleosome, then subsequently promotes the reestablishment of the nucleosome following the passage of RNA polymerase II.</text>
</comment>
<gene>
    <name evidence="4" type="ORF">GOBAR_AA27054</name>
</gene>
<keyword evidence="1" id="KW-0158">Chromosome</keyword>
<keyword evidence="1" id="KW-0235">DNA replication</keyword>
<dbReference type="AlphaFoldDB" id="A0A2P5WR91"/>
<dbReference type="OrthoDB" id="498543at2759"/>
<organism evidence="4 5">
    <name type="scientific">Gossypium barbadense</name>
    <name type="common">Sea Island cotton</name>
    <name type="synonym">Hibiscus barbadensis</name>
    <dbReference type="NCBI Taxonomy" id="3634"/>
    <lineage>
        <taxon>Eukaryota</taxon>
        <taxon>Viridiplantae</taxon>
        <taxon>Streptophyta</taxon>
        <taxon>Embryophyta</taxon>
        <taxon>Tracheophyta</taxon>
        <taxon>Spermatophyta</taxon>
        <taxon>Magnoliopsida</taxon>
        <taxon>eudicotyledons</taxon>
        <taxon>Gunneridae</taxon>
        <taxon>Pentapetalae</taxon>
        <taxon>rosids</taxon>
        <taxon>malvids</taxon>
        <taxon>Malvales</taxon>
        <taxon>Malvaceae</taxon>
        <taxon>Malvoideae</taxon>
        <taxon>Gossypium</taxon>
    </lineage>
</organism>
<dbReference type="Proteomes" id="UP000239757">
    <property type="component" value="Unassembled WGS sequence"/>
</dbReference>
<comment type="subcellular location">
    <subcellularLocation>
        <location evidence="1">Nucleus</location>
    </subcellularLocation>
    <subcellularLocation>
        <location evidence="1">Chromosome</location>
    </subcellularLocation>
</comment>
<evidence type="ECO:0000313" key="4">
    <source>
        <dbReference type="EMBL" id="PPR93616.1"/>
    </source>
</evidence>
<reference evidence="4 5" key="1">
    <citation type="submission" date="2015-01" db="EMBL/GenBank/DDBJ databases">
        <title>Genome of allotetraploid Gossypium barbadense reveals genomic plasticity and fiber elongation in cotton evolution.</title>
        <authorList>
            <person name="Chen X."/>
            <person name="Liu X."/>
            <person name="Zhao B."/>
            <person name="Zheng H."/>
            <person name="Hu Y."/>
            <person name="Lu G."/>
            <person name="Yang C."/>
            <person name="Chen J."/>
            <person name="Shan C."/>
            <person name="Zhang L."/>
            <person name="Zhou Y."/>
            <person name="Wang L."/>
            <person name="Guo W."/>
            <person name="Bai Y."/>
            <person name="Ruan J."/>
            <person name="Shangguan X."/>
            <person name="Mao Y."/>
            <person name="Jiang J."/>
            <person name="Zhu Y."/>
            <person name="Lei J."/>
            <person name="Kang H."/>
            <person name="Chen S."/>
            <person name="He X."/>
            <person name="Wang R."/>
            <person name="Wang Y."/>
            <person name="Chen J."/>
            <person name="Wang L."/>
            <person name="Yu S."/>
            <person name="Wang B."/>
            <person name="Wei J."/>
            <person name="Song S."/>
            <person name="Lu X."/>
            <person name="Gao Z."/>
            <person name="Gu W."/>
            <person name="Deng X."/>
            <person name="Ma D."/>
            <person name="Wang S."/>
            <person name="Liang W."/>
            <person name="Fang L."/>
            <person name="Cai C."/>
            <person name="Zhu X."/>
            <person name="Zhou B."/>
            <person name="Zhang Y."/>
            <person name="Chen Z."/>
            <person name="Xu S."/>
            <person name="Zhu R."/>
            <person name="Wang S."/>
            <person name="Zhang T."/>
            <person name="Zhao G."/>
        </authorList>
    </citation>
    <scope>NUCLEOTIDE SEQUENCE [LARGE SCALE GENOMIC DNA]</scope>
    <source>
        <strain evidence="5">cv. Xinhai21</strain>
        <tissue evidence="4">Leaf</tissue>
    </source>
</reference>
<protein>
    <recommendedName>
        <fullName evidence="1">FACT complex subunit SSRP1</fullName>
    </recommendedName>
</protein>
<dbReference type="GO" id="GO:0006281">
    <property type="term" value="P:DNA repair"/>
    <property type="evidence" value="ECO:0007669"/>
    <property type="project" value="UniProtKB-KW"/>
</dbReference>
<proteinExistence type="inferred from homology"/>
<name>A0A2P5WR91_GOSBA</name>
<dbReference type="InterPro" id="IPR000969">
    <property type="entry name" value="SSRP1/POB3"/>
</dbReference>
<keyword evidence="1" id="KW-0227">DNA damage</keyword>
<evidence type="ECO:0000259" key="3">
    <source>
        <dbReference type="Pfam" id="PF21103"/>
    </source>
</evidence>
<dbReference type="InterPro" id="IPR050454">
    <property type="entry name" value="RTT106/SSRP1_HistChap/FACT"/>
</dbReference>